<dbReference type="PROSITE" id="PS51257">
    <property type="entry name" value="PROKAR_LIPOPROTEIN"/>
    <property type="match status" value="1"/>
</dbReference>
<keyword evidence="2" id="KW-0378">Hydrolase</keyword>
<dbReference type="PANTHER" id="PTHR11575:SF6">
    <property type="entry name" value="2',3'-CYCLIC-NUCLEOTIDE 2'-PHOSPHODIESTERASE_3'-NUCLEOTIDASE"/>
    <property type="match status" value="1"/>
</dbReference>
<dbReference type="Gene3D" id="3.60.21.10">
    <property type="match status" value="1"/>
</dbReference>
<feature type="chain" id="PRO_5039741648" evidence="2">
    <location>
        <begin position="27"/>
        <end position="617"/>
    </location>
</feature>
<dbReference type="GO" id="GO:0009166">
    <property type="term" value="P:nucleotide catabolic process"/>
    <property type="evidence" value="ECO:0007669"/>
    <property type="project" value="InterPro"/>
</dbReference>
<comment type="similarity">
    <text evidence="2">Belongs to the 5'-nucleotidase family.</text>
</comment>
<proteinExistence type="inferred from homology"/>
<dbReference type="GO" id="GO:0030288">
    <property type="term" value="C:outer membrane-bounded periplasmic space"/>
    <property type="evidence" value="ECO:0007669"/>
    <property type="project" value="TreeGrafter"/>
</dbReference>
<dbReference type="GO" id="GO:0016787">
    <property type="term" value="F:hydrolase activity"/>
    <property type="evidence" value="ECO:0007669"/>
    <property type="project" value="UniProtKB-KW"/>
</dbReference>
<gene>
    <name evidence="5" type="ORF">IAA16_01640</name>
</gene>
<dbReference type="PRINTS" id="PR01607">
    <property type="entry name" value="APYRASEFAMLY"/>
</dbReference>
<dbReference type="SUPFAM" id="SSF56300">
    <property type="entry name" value="Metallo-dependent phosphatases"/>
    <property type="match status" value="1"/>
</dbReference>
<feature type="signal peptide" evidence="2">
    <location>
        <begin position="1"/>
        <end position="26"/>
    </location>
</feature>
<evidence type="ECO:0000259" key="3">
    <source>
        <dbReference type="Pfam" id="PF00149"/>
    </source>
</evidence>
<dbReference type="PANTHER" id="PTHR11575">
    <property type="entry name" value="5'-NUCLEOTIDASE-RELATED"/>
    <property type="match status" value="1"/>
</dbReference>
<dbReference type="GO" id="GO:0000166">
    <property type="term" value="F:nucleotide binding"/>
    <property type="evidence" value="ECO:0007669"/>
    <property type="project" value="UniProtKB-KW"/>
</dbReference>
<dbReference type="SUPFAM" id="SSF55816">
    <property type="entry name" value="5'-nucleotidase (syn. UDP-sugar hydrolase), C-terminal domain"/>
    <property type="match status" value="1"/>
</dbReference>
<dbReference type="Proteomes" id="UP000823914">
    <property type="component" value="Unassembled WGS sequence"/>
</dbReference>
<dbReference type="AlphaFoldDB" id="A0A9E2KZZ9"/>
<dbReference type="InterPro" id="IPR029052">
    <property type="entry name" value="Metallo-depent_PP-like"/>
</dbReference>
<evidence type="ECO:0000313" key="6">
    <source>
        <dbReference type="Proteomes" id="UP000823914"/>
    </source>
</evidence>
<dbReference type="Pfam" id="PF02872">
    <property type="entry name" value="5_nucleotid_C"/>
    <property type="match status" value="1"/>
</dbReference>
<sequence>MTKLKRFLLVSVAILSAVLISCTSVGEPRVYPEGPVSFTIVETTDIHGMIFPYDFLTEQESPVSMAQISTYVKGLRDAGKSVLLLDDGDSLQGQPTVYYYNFVETEQEHLWASVLNYMGYDAVTMGNHDVETGKAVYSRLEKQVNMPLICANLVSEKNGKPYFDPYTIIEKDGVRIAVLGLLEPGIERQLPKVLYEGLKTEDMVESAAKWIPVIQKKENPDLIIGLFHAGADHTYDPAEYKNENASQLVAEQVEGFDLILVGHDHQGWSGLGYDAESRTKTKEVVSPSGKVVPIYGATNGARTVVSIDVTMEYDAATGTWTKDFDGELVDVSAYEADQAFLDTFATAREDVSVWVGRSIGELATTLTSDEAMFGDSYFLSFIHQLQMEIAETELKQKIDISMAAPLSSTAVLNAGTIKVKDMFSLYPFENFFYIMNLTGQQVKDAMEYSYGGWFNQMTSENDHLISFKTDAAGNLIYNDRYNSYDTTARSYNYDSYAGLIYTVDVTKPAGERVTIVSMADGTPFDLTKTYKVGVNSYRASGGGSHLIDGAGIDPEVLQNMELVETSTVKDLRLYMMQWFENTTGPVTVEKLDNWKVIPENYLEKGREKDYPLLYPQN</sequence>
<organism evidence="5 6">
    <name type="scientific">Candidatus Treponema excrementipullorum</name>
    <dbReference type="NCBI Taxonomy" id="2838768"/>
    <lineage>
        <taxon>Bacteria</taxon>
        <taxon>Pseudomonadati</taxon>
        <taxon>Spirochaetota</taxon>
        <taxon>Spirochaetia</taxon>
        <taxon>Spirochaetales</taxon>
        <taxon>Treponemataceae</taxon>
        <taxon>Treponema</taxon>
    </lineage>
</organism>
<evidence type="ECO:0000256" key="2">
    <source>
        <dbReference type="RuleBase" id="RU362119"/>
    </source>
</evidence>
<keyword evidence="1 2" id="KW-0732">Signal</keyword>
<feature type="domain" description="Calcineurin-like phosphoesterase" evidence="3">
    <location>
        <begin position="39"/>
        <end position="266"/>
    </location>
</feature>
<accession>A0A9E2KZZ9</accession>
<dbReference type="InterPro" id="IPR036907">
    <property type="entry name" value="5'-Nucleotdase_C_sf"/>
</dbReference>
<name>A0A9E2KZZ9_9SPIR</name>
<reference evidence="5" key="2">
    <citation type="submission" date="2021-04" db="EMBL/GenBank/DDBJ databases">
        <authorList>
            <person name="Gilroy R."/>
        </authorList>
    </citation>
    <scope>NUCLEOTIDE SEQUENCE</scope>
    <source>
        <strain evidence="5">Gambia15-2214</strain>
    </source>
</reference>
<keyword evidence="2" id="KW-0547">Nucleotide-binding</keyword>
<feature type="domain" description="5'-Nucleotidase C-terminal" evidence="4">
    <location>
        <begin position="359"/>
        <end position="543"/>
    </location>
</feature>
<reference evidence="5" key="1">
    <citation type="journal article" date="2021" name="PeerJ">
        <title>Extensive microbial diversity within the chicken gut microbiome revealed by metagenomics and culture.</title>
        <authorList>
            <person name="Gilroy R."/>
            <person name="Ravi A."/>
            <person name="Getino M."/>
            <person name="Pursley I."/>
            <person name="Horton D.L."/>
            <person name="Alikhan N.F."/>
            <person name="Baker D."/>
            <person name="Gharbi K."/>
            <person name="Hall N."/>
            <person name="Watson M."/>
            <person name="Adriaenssens E.M."/>
            <person name="Foster-Nyarko E."/>
            <person name="Jarju S."/>
            <person name="Secka A."/>
            <person name="Antonio M."/>
            <person name="Oren A."/>
            <person name="Chaudhuri R.R."/>
            <person name="La Ragione R."/>
            <person name="Hildebrand F."/>
            <person name="Pallen M.J."/>
        </authorList>
    </citation>
    <scope>NUCLEOTIDE SEQUENCE</scope>
    <source>
        <strain evidence="5">Gambia15-2214</strain>
    </source>
</reference>
<dbReference type="InterPro" id="IPR008334">
    <property type="entry name" value="5'-Nucleotdase_C"/>
</dbReference>
<protein>
    <submittedName>
        <fullName evidence="5">Bifunctional metallophosphatase/5'-nucleotidase</fullName>
    </submittedName>
</protein>
<dbReference type="InterPro" id="IPR006179">
    <property type="entry name" value="5_nucleotidase/apyrase"/>
</dbReference>
<dbReference type="EMBL" id="JAHLFV010000037">
    <property type="protein sequence ID" value="MBU3849249.1"/>
    <property type="molecule type" value="Genomic_DNA"/>
</dbReference>
<evidence type="ECO:0000259" key="4">
    <source>
        <dbReference type="Pfam" id="PF02872"/>
    </source>
</evidence>
<dbReference type="Pfam" id="PF00149">
    <property type="entry name" value="Metallophos"/>
    <property type="match status" value="1"/>
</dbReference>
<comment type="caution">
    <text evidence="5">The sequence shown here is derived from an EMBL/GenBank/DDBJ whole genome shotgun (WGS) entry which is preliminary data.</text>
</comment>
<dbReference type="Gene3D" id="3.90.780.10">
    <property type="entry name" value="5'-Nucleotidase, C-terminal domain"/>
    <property type="match status" value="1"/>
</dbReference>
<dbReference type="InterPro" id="IPR004843">
    <property type="entry name" value="Calcineurin-like_PHP"/>
</dbReference>
<evidence type="ECO:0000256" key="1">
    <source>
        <dbReference type="ARBA" id="ARBA00022729"/>
    </source>
</evidence>
<evidence type="ECO:0000313" key="5">
    <source>
        <dbReference type="EMBL" id="MBU3849249.1"/>
    </source>
</evidence>